<dbReference type="PANTHER" id="PTHR32439:SF9">
    <property type="entry name" value="BLR3264 PROTEIN"/>
    <property type="match status" value="1"/>
</dbReference>
<dbReference type="AlphaFoldDB" id="A0A840ASW2"/>
<sequence>MVNAITPRRACPTLAVPMPTGDGCLARLPPLLTPLTPDQLAGLARAATAHGNGLVEITKRGNWQIRGLAEDGGPALAAALADLGLDLPDGPPISADPLLPPENVAVAHGFAEVLRARLTESGLSARLAPKIALTLDFGTAQAPRGLNGDIRIAFRAGRAELAIGGDENSARRLGSVPVDAAAEAAFALLEQLAGYGQFARLSGAAGIHDDAAFAAILGGHPEFADPSAATAARDGRETASDLAMIAFPFGQAEAGPLAELAATARAAGIAAIAAAPDRRLLFAGPAAARAAIRAAAERLGFITDAGDPRQSVFACAGSAGCASGALPTRILAAELAAAVPDLLDGSFALHVSGCAKGCAHPEAAAISLAALDNALAIVLEGRPRDPARGIVPAKEIAGRLGRLAAAVAQARIADEASALVLRRLGAAAIEDVLLGSGVDGTRKDGSGSDGRERDRRQPRLSA</sequence>
<dbReference type="Proteomes" id="UP000553963">
    <property type="component" value="Unassembled WGS sequence"/>
</dbReference>
<evidence type="ECO:0000256" key="6">
    <source>
        <dbReference type="ARBA" id="ARBA00023014"/>
    </source>
</evidence>
<evidence type="ECO:0000256" key="4">
    <source>
        <dbReference type="ARBA" id="ARBA00023002"/>
    </source>
</evidence>
<keyword evidence="6" id="KW-0411">Iron-sulfur</keyword>
<keyword evidence="5" id="KW-0408">Iron</keyword>
<dbReference type="RefSeq" id="WP_246409867.1">
    <property type="nucleotide sequence ID" value="NZ_JACIDS010000004.1"/>
</dbReference>
<dbReference type="Gene3D" id="3.30.413.10">
    <property type="entry name" value="Sulfite Reductase Hemoprotein, domain 1"/>
    <property type="match status" value="1"/>
</dbReference>
<dbReference type="SUPFAM" id="SSF56014">
    <property type="entry name" value="Nitrite and sulphite reductase 4Fe-4S domain-like"/>
    <property type="match status" value="1"/>
</dbReference>
<keyword evidence="2" id="KW-0349">Heme</keyword>
<evidence type="ECO:0000256" key="3">
    <source>
        <dbReference type="ARBA" id="ARBA00022723"/>
    </source>
</evidence>
<dbReference type="PANTHER" id="PTHR32439">
    <property type="entry name" value="FERREDOXIN--NITRITE REDUCTASE, CHLOROPLASTIC"/>
    <property type="match status" value="1"/>
</dbReference>
<evidence type="ECO:0000256" key="1">
    <source>
        <dbReference type="ARBA" id="ARBA00022485"/>
    </source>
</evidence>
<keyword evidence="3" id="KW-0479">Metal-binding</keyword>
<keyword evidence="4 9" id="KW-0560">Oxidoreductase</keyword>
<organism evidence="9 10">
    <name type="scientific">Kaistia hirudinis</name>
    <dbReference type="NCBI Taxonomy" id="1293440"/>
    <lineage>
        <taxon>Bacteria</taxon>
        <taxon>Pseudomonadati</taxon>
        <taxon>Pseudomonadota</taxon>
        <taxon>Alphaproteobacteria</taxon>
        <taxon>Hyphomicrobiales</taxon>
        <taxon>Kaistiaceae</taxon>
        <taxon>Kaistia</taxon>
    </lineage>
</organism>
<keyword evidence="1" id="KW-0004">4Fe-4S</keyword>
<dbReference type="InterPro" id="IPR045854">
    <property type="entry name" value="NO2/SO3_Rdtase_4Fe4S_sf"/>
</dbReference>
<dbReference type="GO" id="GO:0046872">
    <property type="term" value="F:metal ion binding"/>
    <property type="evidence" value="ECO:0007669"/>
    <property type="project" value="UniProtKB-KW"/>
</dbReference>
<proteinExistence type="predicted"/>
<evidence type="ECO:0000313" key="10">
    <source>
        <dbReference type="Proteomes" id="UP000553963"/>
    </source>
</evidence>
<reference evidence="9 10" key="1">
    <citation type="submission" date="2020-08" db="EMBL/GenBank/DDBJ databases">
        <title>Genomic Encyclopedia of Type Strains, Phase IV (KMG-IV): sequencing the most valuable type-strain genomes for metagenomic binning, comparative biology and taxonomic classification.</title>
        <authorList>
            <person name="Goeker M."/>
        </authorList>
    </citation>
    <scope>NUCLEOTIDE SEQUENCE [LARGE SCALE GENOMIC DNA]</scope>
    <source>
        <strain evidence="9 10">DSM 25966</strain>
    </source>
</reference>
<comment type="caution">
    <text evidence="9">The sequence shown here is derived from an EMBL/GenBank/DDBJ whole genome shotgun (WGS) entry which is preliminary data.</text>
</comment>
<dbReference type="EC" id="1.14.13.83" evidence="9"/>
<dbReference type="SUPFAM" id="SSF55124">
    <property type="entry name" value="Nitrite/Sulfite reductase N-terminal domain-like"/>
    <property type="match status" value="1"/>
</dbReference>
<dbReference type="GO" id="GO:0051539">
    <property type="term" value="F:4 iron, 4 sulfur cluster binding"/>
    <property type="evidence" value="ECO:0007669"/>
    <property type="project" value="UniProtKB-KW"/>
</dbReference>
<dbReference type="InterPro" id="IPR051329">
    <property type="entry name" value="NIR_SIR_4Fe-4S"/>
</dbReference>
<keyword evidence="10" id="KW-1185">Reference proteome</keyword>
<evidence type="ECO:0000256" key="5">
    <source>
        <dbReference type="ARBA" id="ARBA00023004"/>
    </source>
</evidence>
<name>A0A840ASW2_9HYPH</name>
<dbReference type="InterPro" id="IPR005117">
    <property type="entry name" value="NiRdtase/SiRdtase_haem-b_fer"/>
</dbReference>
<dbReference type="Pfam" id="PF03460">
    <property type="entry name" value="NIR_SIR_ferr"/>
    <property type="match status" value="1"/>
</dbReference>
<dbReference type="InterPro" id="IPR036136">
    <property type="entry name" value="Nit/Sulf_reduc_fer-like_dom_sf"/>
</dbReference>
<feature type="domain" description="Nitrite/Sulfite reductase ferredoxin-like" evidence="8">
    <location>
        <begin position="17"/>
        <end position="82"/>
    </location>
</feature>
<evidence type="ECO:0000259" key="8">
    <source>
        <dbReference type="Pfam" id="PF03460"/>
    </source>
</evidence>
<gene>
    <name evidence="9" type="ORF">GGR25_003401</name>
</gene>
<evidence type="ECO:0000256" key="7">
    <source>
        <dbReference type="SAM" id="MobiDB-lite"/>
    </source>
</evidence>
<dbReference type="Gene3D" id="3.90.480.20">
    <property type="match status" value="1"/>
</dbReference>
<accession>A0A840ASW2</accession>
<evidence type="ECO:0000256" key="2">
    <source>
        <dbReference type="ARBA" id="ARBA00022617"/>
    </source>
</evidence>
<dbReference type="EMBL" id="JACIDS010000004">
    <property type="protein sequence ID" value="MBB3932343.1"/>
    <property type="molecule type" value="Genomic_DNA"/>
</dbReference>
<feature type="compositionally biased region" description="Basic and acidic residues" evidence="7">
    <location>
        <begin position="440"/>
        <end position="462"/>
    </location>
</feature>
<evidence type="ECO:0000313" key="9">
    <source>
        <dbReference type="EMBL" id="MBB3932343.1"/>
    </source>
</evidence>
<protein>
    <submittedName>
        <fullName evidence="9">Precorrin-3B synthase</fullName>
        <ecNumber evidence="9">1.14.13.83</ecNumber>
    </submittedName>
</protein>
<feature type="region of interest" description="Disordered" evidence="7">
    <location>
        <begin position="436"/>
        <end position="462"/>
    </location>
</feature>
<dbReference type="GO" id="GO:0043818">
    <property type="term" value="F:precorrin-3B synthase activity"/>
    <property type="evidence" value="ECO:0007669"/>
    <property type="project" value="UniProtKB-EC"/>
</dbReference>